<feature type="region of interest" description="Disordered" evidence="1">
    <location>
        <begin position="1"/>
        <end position="193"/>
    </location>
</feature>
<proteinExistence type="predicted"/>
<dbReference type="EMBL" id="JAULSX010000002">
    <property type="protein sequence ID" value="KAK3497185.1"/>
    <property type="molecule type" value="Genomic_DNA"/>
</dbReference>
<gene>
    <name evidence="2" type="ORF">B0T23DRAFT_77345</name>
</gene>
<name>A0AAJ0MTN4_9PEZI</name>
<dbReference type="AlphaFoldDB" id="A0AAJ0MTN4"/>
<feature type="compositionally biased region" description="Basic and acidic residues" evidence="1">
    <location>
        <begin position="35"/>
        <end position="45"/>
    </location>
</feature>
<reference evidence="2 3" key="1">
    <citation type="journal article" date="2023" name="Mol. Phylogenet. Evol.">
        <title>Genome-scale phylogeny and comparative genomics of the fungal order Sordariales.</title>
        <authorList>
            <person name="Hensen N."/>
            <person name="Bonometti L."/>
            <person name="Westerberg I."/>
            <person name="Brannstrom I.O."/>
            <person name="Guillou S."/>
            <person name="Cros-Aarteil S."/>
            <person name="Calhoun S."/>
            <person name="Haridas S."/>
            <person name="Kuo A."/>
            <person name="Mondo S."/>
            <person name="Pangilinan J."/>
            <person name="Riley R."/>
            <person name="LaButti K."/>
            <person name="Andreopoulos B."/>
            <person name="Lipzen A."/>
            <person name="Chen C."/>
            <person name="Yan M."/>
            <person name="Daum C."/>
            <person name="Ng V."/>
            <person name="Clum A."/>
            <person name="Steindorff A."/>
            <person name="Ohm R.A."/>
            <person name="Martin F."/>
            <person name="Silar P."/>
            <person name="Natvig D.O."/>
            <person name="Lalanne C."/>
            <person name="Gautier V."/>
            <person name="Ament-Velasquez S.L."/>
            <person name="Kruys A."/>
            <person name="Hutchinson M.I."/>
            <person name="Powell A.J."/>
            <person name="Barry K."/>
            <person name="Miller A.N."/>
            <person name="Grigoriev I.V."/>
            <person name="Debuchy R."/>
            <person name="Gladieux P."/>
            <person name="Hiltunen Thoren M."/>
            <person name="Johannesson H."/>
        </authorList>
    </citation>
    <scope>NUCLEOTIDE SEQUENCE [LARGE SCALE GENOMIC DNA]</scope>
    <source>
        <strain evidence="2 3">FGSC 10403</strain>
    </source>
</reference>
<feature type="compositionally biased region" description="Basic and acidic residues" evidence="1">
    <location>
        <begin position="141"/>
        <end position="161"/>
    </location>
</feature>
<evidence type="ECO:0000313" key="2">
    <source>
        <dbReference type="EMBL" id="KAK3497185.1"/>
    </source>
</evidence>
<dbReference type="Proteomes" id="UP001285908">
    <property type="component" value="Unassembled WGS sequence"/>
</dbReference>
<comment type="caution">
    <text evidence="2">The sequence shown here is derived from an EMBL/GenBank/DDBJ whole genome shotgun (WGS) entry which is preliminary data.</text>
</comment>
<accession>A0AAJ0MTN4</accession>
<organism evidence="2 3">
    <name type="scientific">Neurospora hispaniola</name>
    <dbReference type="NCBI Taxonomy" id="588809"/>
    <lineage>
        <taxon>Eukaryota</taxon>
        <taxon>Fungi</taxon>
        <taxon>Dikarya</taxon>
        <taxon>Ascomycota</taxon>
        <taxon>Pezizomycotina</taxon>
        <taxon>Sordariomycetes</taxon>
        <taxon>Sordariomycetidae</taxon>
        <taxon>Sordariales</taxon>
        <taxon>Sordariaceae</taxon>
        <taxon>Neurospora</taxon>
    </lineage>
</organism>
<keyword evidence="3" id="KW-1185">Reference proteome</keyword>
<sequence>MSANPDSVTNQGQFHAKVPPSKPMTNSGHQPGHHVGNERAPEFHAKTFPPGTAPEEHTYLPNPIHEIPGQALNPDVDPSSRTDPLDAYRGPTTQDLYNRATWSQPMQGQTSRELHGMHPGKRKKEHSGLEGVGATDPHAPTVEHKVREIVADKPPPIERGIRHVIGPAPEGAEYDLPEPADTVAKENKPKRHH</sequence>
<dbReference type="RefSeq" id="XP_062695449.1">
    <property type="nucleotide sequence ID" value="XM_062841769.1"/>
</dbReference>
<evidence type="ECO:0000313" key="3">
    <source>
        <dbReference type="Proteomes" id="UP001285908"/>
    </source>
</evidence>
<feature type="compositionally biased region" description="Polar residues" evidence="1">
    <location>
        <begin position="91"/>
        <end position="111"/>
    </location>
</feature>
<feature type="compositionally biased region" description="Polar residues" evidence="1">
    <location>
        <begin position="1"/>
        <end position="13"/>
    </location>
</feature>
<evidence type="ECO:0000256" key="1">
    <source>
        <dbReference type="SAM" id="MobiDB-lite"/>
    </source>
</evidence>
<dbReference type="GeneID" id="87879391"/>
<protein>
    <submittedName>
        <fullName evidence="2">Uncharacterized protein</fullName>
    </submittedName>
</protein>